<evidence type="ECO:0000259" key="1">
    <source>
        <dbReference type="PROSITE" id="PS51782"/>
    </source>
</evidence>
<dbReference type="EMBL" id="MK504446">
    <property type="protein sequence ID" value="QBJ03872.1"/>
    <property type="molecule type" value="Genomic_DNA"/>
</dbReference>
<evidence type="ECO:0000313" key="2">
    <source>
        <dbReference type="EMBL" id="QBJ03872.1"/>
    </source>
</evidence>
<dbReference type="SUPFAM" id="SSF54106">
    <property type="entry name" value="LysM domain"/>
    <property type="match status" value="1"/>
</dbReference>
<dbReference type="PANTHER" id="PTHR33734:SF22">
    <property type="entry name" value="MEMBRANE-BOUND LYTIC MUREIN TRANSGLYCOSYLASE D"/>
    <property type="match status" value="1"/>
</dbReference>
<keyword evidence="3" id="KW-1185">Reference proteome</keyword>
<evidence type="ECO:0000313" key="3">
    <source>
        <dbReference type="Proteomes" id="UP000306187"/>
    </source>
</evidence>
<dbReference type="PROSITE" id="PS51782">
    <property type="entry name" value="LYSM"/>
    <property type="match status" value="1"/>
</dbReference>
<dbReference type="Gene3D" id="3.10.350.10">
    <property type="entry name" value="LysM domain"/>
    <property type="match status" value="1"/>
</dbReference>
<dbReference type="InterPro" id="IPR018392">
    <property type="entry name" value="LysM"/>
</dbReference>
<dbReference type="InterPro" id="IPR036779">
    <property type="entry name" value="LysM_dom_sf"/>
</dbReference>
<protein>
    <submittedName>
        <fullName evidence="2">Lyzozyme</fullName>
    </submittedName>
</protein>
<name>A0A4Y5FFJ4_9CAUD</name>
<dbReference type="Proteomes" id="UP000306187">
    <property type="component" value="Segment"/>
</dbReference>
<proteinExistence type="predicted"/>
<dbReference type="CDD" id="cd00118">
    <property type="entry name" value="LysM"/>
    <property type="match status" value="1"/>
</dbReference>
<dbReference type="SMART" id="SM00257">
    <property type="entry name" value="LysM"/>
    <property type="match status" value="1"/>
</dbReference>
<feature type="domain" description="LysM" evidence="1">
    <location>
        <begin position="30"/>
        <end position="74"/>
    </location>
</feature>
<organism evidence="2 3">
    <name type="scientific">Lactobacillus phage SAC12B</name>
    <dbReference type="NCBI Taxonomy" id="2510941"/>
    <lineage>
        <taxon>Viruses</taxon>
        <taxon>Duplodnaviria</taxon>
        <taxon>Heunggongvirae</taxon>
        <taxon>Uroviricota</taxon>
        <taxon>Caudoviricetes</taxon>
        <taxon>Herelleviridae</taxon>
        <taxon>Tybeckvirus</taxon>
        <taxon>Tybeckvirus SAC12B</taxon>
    </lineage>
</organism>
<sequence length="194" mass="20917">MLKNKIMSLVLGAITGLSILGVSTVASADTSYTVKQGDTLWGISQSYNTPLTDLLSENGLSESSIIYPGDTIKLSDSGYTYVAPKKAEAPTTENTQVNNSSTQYASNANTNNVAKQSSYSGDASSAKAWIANKESGGSYSAQNGQYVGKFQLSASYLNGDYSAANQERVADKYVAQRYGSWEKAKEFWLSHNYY</sequence>
<gene>
    <name evidence="2" type="ORF">SAC12B_0083</name>
</gene>
<accession>A0A4Y5FFJ4</accession>
<dbReference type="Pfam" id="PF01476">
    <property type="entry name" value="LysM"/>
    <property type="match status" value="1"/>
</dbReference>
<dbReference type="PANTHER" id="PTHR33734">
    <property type="entry name" value="LYSM DOMAIN-CONTAINING GPI-ANCHORED PROTEIN 2"/>
    <property type="match status" value="1"/>
</dbReference>
<reference evidence="2" key="1">
    <citation type="submission" date="2019-02" db="EMBL/GenBank/DDBJ databases">
        <title>Isolation of virulent Lactobacillus brevis phages.</title>
        <authorList>
            <person name="Feyereisen M."/>
            <person name="Mahony J."/>
            <person name="O'Sullivan T."/>
            <person name="van Sinderen D."/>
        </authorList>
    </citation>
    <scope>NUCLEOTIDE SEQUENCE [LARGE SCALE GENOMIC DNA]</scope>
</reference>